<dbReference type="EMBL" id="QHHU01000009">
    <property type="protein sequence ID" value="RSM47644.1"/>
    <property type="molecule type" value="Genomic_DNA"/>
</dbReference>
<comment type="caution">
    <text evidence="1">The sequence shown here is derived from an EMBL/GenBank/DDBJ whole genome shotgun (WGS) entry which is preliminary data.</text>
</comment>
<evidence type="ECO:0000313" key="2">
    <source>
        <dbReference type="Proteomes" id="UP000286716"/>
    </source>
</evidence>
<gene>
    <name evidence="1" type="ORF">DMA12_08350</name>
</gene>
<sequence length="136" mass="14445">MIGVPEAVEAVVRVSEVLADADRAQVLGWSGDGDGVDPDFGELPLIVRLGHLGSTFARAAGGLDPEEWRAVLAAVEEVVAGGTPAAREAMTTGFLEEVQNARADNVDLAALGPRSWEFCLLMERRAGSEPQEWMLS</sequence>
<reference evidence="1 2" key="1">
    <citation type="submission" date="2018-05" db="EMBL/GenBank/DDBJ databases">
        <title>Evolution of GPA BGCs.</title>
        <authorList>
            <person name="Waglechner N."/>
            <person name="Wright G.D."/>
        </authorList>
    </citation>
    <scope>NUCLEOTIDE SEQUENCE [LARGE SCALE GENOMIC DNA]</scope>
    <source>
        <strain evidence="1 2">DSM 5908</strain>
    </source>
</reference>
<keyword evidence="2" id="KW-1185">Reference proteome</keyword>
<organism evidence="1 2">
    <name type="scientific">Amycolatopsis balhimycina DSM 5908</name>
    <dbReference type="NCBI Taxonomy" id="1081091"/>
    <lineage>
        <taxon>Bacteria</taxon>
        <taxon>Bacillati</taxon>
        <taxon>Actinomycetota</taxon>
        <taxon>Actinomycetes</taxon>
        <taxon>Pseudonocardiales</taxon>
        <taxon>Pseudonocardiaceae</taxon>
        <taxon>Amycolatopsis</taxon>
    </lineage>
</organism>
<dbReference type="AlphaFoldDB" id="A0A428WX23"/>
<name>A0A428WX23_AMYBA</name>
<dbReference type="Proteomes" id="UP000286716">
    <property type="component" value="Unassembled WGS sequence"/>
</dbReference>
<evidence type="ECO:0000313" key="1">
    <source>
        <dbReference type="EMBL" id="RSM47644.1"/>
    </source>
</evidence>
<proteinExistence type="predicted"/>
<protein>
    <submittedName>
        <fullName evidence="1">Uncharacterized protein</fullName>
    </submittedName>
</protein>
<accession>A0A428WX23</accession>